<dbReference type="Proteomes" id="UP001600943">
    <property type="component" value="Unassembled WGS sequence"/>
</dbReference>
<accession>A0ABQ0BB07</accession>
<dbReference type="Gene3D" id="3.40.50.2000">
    <property type="entry name" value="Glycogen Phosphorylase B"/>
    <property type="match status" value="1"/>
</dbReference>
<protein>
    <recommendedName>
        <fullName evidence="1">Spore protein YkvP/CgeB glycosyl transferase-like domain-containing protein</fullName>
    </recommendedName>
</protein>
<keyword evidence="3" id="KW-1185">Reference proteome</keyword>
<dbReference type="Pfam" id="PF13524">
    <property type="entry name" value="Glyco_trans_1_2"/>
    <property type="match status" value="1"/>
</dbReference>
<reference evidence="2 3" key="1">
    <citation type="submission" date="2024-04" db="EMBL/GenBank/DDBJ databases">
        <title>Defined microbial consortia suppress multidrug-resistant proinflammatory Enterobacteriaceae via ecological control.</title>
        <authorList>
            <person name="Furuichi M."/>
            <person name="Kawaguchi T."/>
            <person name="Pust M."/>
            <person name="Yasuma K."/>
            <person name="Plichta D."/>
            <person name="Hasegawa N."/>
            <person name="Ohya T."/>
            <person name="Bhattarai S."/>
            <person name="Sasajima S."/>
            <person name="Aoto Y."/>
            <person name="Tuganbaev T."/>
            <person name="Yaginuma M."/>
            <person name="Ueda M."/>
            <person name="Okahashi N."/>
            <person name="Amafuji K."/>
            <person name="Kiridooshi Y."/>
            <person name="Sugita K."/>
            <person name="Strazar M."/>
            <person name="Skelly A."/>
            <person name="Suda W."/>
            <person name="Hattori M."/>
            <person name="Nakamoto N."/>
            <person name="Caballero S."/>
            <person name="Norman J."/>
            <person name="Olle B."/>
            <person name="Tanoue T."/>
            <person name="Arita M."/>
            <person name="Bucci V."/>
            <person name="Atarashi K."/>
            <person name="Xavier R."/>
            <person name="Honda K."/>
        </authorList>
    </citation>
    <scope>NUCLEOTIDE SEQUENCE [LARGE SCALE GENOMIC DNA]</scope>
    <source>
        <strain evidence="3">k04-0078-D8-1</strain>
    </source>
</reference>
<sequence length="322" mass="37114">MIYVLYDKPKKLEDMSFLTSEFKKKYEEIYPEWRCVSIKQMLSVSSAVVKRAKAGDTIVCWYDFMGVLCWWLGKLTNKKIRIVAINILLKDKNTLKNRLAKFLYKRTLCSRSFDATITTEEYGRYINKVLNTKAEFTLLHDVYHKNYALDKSVEVKTNTVFCGGRNGRDWKLLFEVAKKLPDVTFNCVMPNALKEQLSDAIGNNVCVKTDIPERVFMELLCQSQLIVMPLDTEAPAGLTVYFQAAANNKMIITSDTVTTKGYLSNGRGSLCKSTVEDWIDKIQYYLKHKSEADICAKKFKKFLENECSEENYAKKLWGMLAE</sequence>
<comment type="caution">
    <text evidence="2">The sequence shown here is derived from an EMBL/GenBank/DDBJ whole genome shotgun (WGS) entry which is preliminary data.</text>
</comment>
<dbReference type="InterPro" id="IPR055259">
    <property type="entry name" value="YkvP/CgeB_Glyco_trans-like"/>
</dbReference>
<dbReference type="RefSeq" id="WP_369861247.1">
    <property type="nucleotide sequence ID" value="NZ_BAABYW010000001.1"/>
</dbReference>
<proteinExistence type="predicted"/>
<dbReference type="EMBL" id="BAABYW010000001">
    <property type="protein sequence ID" value="GAA6408637.1"/>
    <property type="molecule type" value="Genomic_DNA"/>
</dbReference>
<name>A0ABQ0BB07_9FIRM</name>
<evidence type="ECO:0000313" key="3">
    <source>
        <dbReference type="Proteomes" id="UP001600943"/>
    </source>
</evidence>
<organism evidence="2 3">
    <name type="scientific">Blautia hominis</name>
    <dbReference type="NCBI Taxonomy" id="2025493"/>
    <lineage>
        <taxon>Bacteria</taxon>
        <taxon>Bacillati</taxon>
        <taxon>Bacillota</taxon>
        <taxon>Clostridia</taxon>
        <taxon>Lachnospirales</taxon>
        <taxon>Lachnospiraceae</taxon>
        <taxon>Blautia</taxon>
    </lineage>
</organism>
<gene>
    <name evidence="2" type="ORF">K040078D81_27540</name>
</gene>
<feature type="domain" description="Spore protein YkvP/CgeB glycosyl transferase-like" evidence="1">
    <location>
        <begin position="171"/>
        <end position="306"/>
    </location>
</feature>
<evidence type="ECO:0000313" key="2">
    <source>
        <dbReference type="EMBL" id="GAA6408637.1"/>
    </source>
</evidence>
<evidence type="ECO:0000259" key="1">
    <source>
        <dbReference type="Pfam" id="PF13524"/>
    </source>
</evidence>
<dbReference type="SUPFAM" id="SSF53756">
    <property type="entry name" value="UDP-Glycosyltransferase/glycogen phosphorylase"/>
    <property type="match status" value="1"/>
</dbReference>